<dbReference type="AlphaFoldDB" id="A0A7Z0DL43"/>
<evidence type="ECO:0000313" key="3">
    <source>
        <dbReference type="Proteomes" id="UP000564496"/>
    </source>
</evidence>
<gene>
    <name evidence="2" type="ORF">BJ988_002016</name>
</gene>
<dbReference type="EMBL" id="JACBZR010000001">
    <property type="protein sequence ID" value="NYI77368.1"/>
    <property type="molecule type" value="Genomic_DNA"/>
</dbReference>
<organism evidence="2 3">
    <name type="scientific">Nocardioides panzhihuensis</name>
    <dbReference type="NCBI Taxonomy" id="860243"/>
    <lineage>
        <taxon>Bacteria</taxon>
        <taxon>Bacillati</taxon>
        <taxon>Actinomycetota</taxon>
        <taxon>Actinomycetes</taxon>
        <taxon>Propionibacteriales</taxon>
        <taxon>Nocardioidaceae</taxon>
        <taxon>Nocardioides</taxon>
    </lineage>
</organism>
<name>A0A7Z0DL43_9ACTN</name>
<feature type="chain" id="PRO_5030765231" description="Peptidase inhibitor family I36" evidence="1">
    <location>
        <begin position="32"/>
        <end position="156"/>
    </location>
</feature>
<keyword evidence="3" id="KW-1185">Reference proteome</keyword>
<proteinExistence type="predicted"/>
<protein>
    <recommendedName>
        <fullName evidence="4">Peptidase inhibitor family I36</fullName>
    </recommendedName>
</protein>
<keyword evidence="1" id="KW-0732">Signal</keyword>
<evidence type="ECO:0000256" key="1">
    <source>
        <dbReference type="SAM" id="SignalP"/>
    </source>
</evidence>
<reference evidence="2 3" key="1">
    <citation type="submission" date="2020-07" db="EMBL/GenBank/DDBJ databases">
        <title>Sequencing the genomes of 1000 actinobacteria strains.</title>
        <authorList>
            <person name="Klenk H.-P."/>
        </authorList>
    </citation>
    <scope>NUCLEOTIDE SEQUENCE [LARGE SCALE GENOMIC DNA]</scope>
    <source>
        <strain evidence="2 3">DSM 26487</strain>
    </source>
</reference>
<evidence type="ECO:0000313" key="2">
    <source>
        <dbReference type="EMBL" id="NYI77368.1"/>
    </source>
</evidence>
<dbReference type="RefSeq" id="WP_179657866.1">
    <property type="nucleotide sequence ID" value="NZ_JACBZR010000001.1"/>
</dbReference>
<feature type="signal peptide" evidence="1">
    <location>
        <begin position="1"/>
        <end position="31"/>
    </location>
</feature>
<accession>A0A7Z0DL43</accession>
<comment type="caution">
    <text evidence="2">The sequence shown here is derived from an EMBL/GenBank/DDBJ whole genome shotgun (WGS) entry which is preliminary data.</text>
</comment>
<sequence length="156" mass="16676">MPVRLRTVISGLVLAALAAVVGVFVTTPAQAASHYGCSYPNICLKNGSYNGGTKIWQAWSPGYKILPSGDQNVADSVINTKNDDSIWLLDTGTSPDRYLCIPADTYVNLGSFAHPTRGGTWAGDVDVVQIWPSSDDGMCSGTNQVRQGSVRDGWRP</sequence>
<evidence type="ECO:0008006" key="4">
    <source>
        <dbReference type="Google" id="ProtNLM"/>
    </source>
</evidence>
<dbReference type="Proteomes" id="UP000564496">
    <property type="component" value="Unassembled WGS sequence"/>
</dbReference>